<dbReference type="PROSITE" id="PS51257">
    <property type="entry name" value="PROKAR_LIPOPROTEIN"/>
    <property type="match status" value="1"/>
</dbReference>
<reference evidence="3" key="1">
    <citation type="journal article" date="2019" name="Int. J. Syst. Evol. Microbiol.">
        <title>The Global Catalogue of Microorganisms (GCM) 10K type strain sequencing project: providing services to taxonomists for standard genome sequencing and annotation.</title>
        <authorList>
            <consortium name="The Broad Institute Genomics Platform"/>
            <consortium name="The Broad Institute Genome Sequencing Center for Infectious Disease"/>
            <person name="Wu L."/>
            <person name="Ma J."/>
        </authorList>
    </citation>
    <scope>NUCLEOTIDE SEQUENCE [LARGE SCALE GENOMIC DNA]</scope>
    <source>
        <strain evidence="3">JCM 17986</strain>
    </source>
</reference>
<comment type="caution">
    <text evidence="2">The sequence shown here is derived from an EMBL/GenBank/DDBJ whole genome shotgun (WGS) entry which is preliminary data.</text>
</comment>
<keyword evidence="3" id="KW-1185">Reference proteome</keyword>
<gene>
    <name evidence="2" type="ORF">GCM10023205_60100</name>
</gene>
<evidence type="ECO:0000313" key="3">
    <source>
        <dbReference type="Proteomes" id="UP001500466"/>
    </source>
</evidence>
<dbReference type="Gene3D" id="2.60.20.10">
    <property type="entry name" value="Crystallins"/>
    <property type="match status" value="1"/>
</dbReference>
<evidence type="ECO:0000256" key="1">
    <source>
        <dbReference type="SAM" id="SignalP"/>
    </source>
</evidence>
<dbReference type="RefSeq" id="WP_345678875.1">
    <property type="nucleotide sequence ID" value="NZ_BAABHS010000025.1"/>
</dbReference>
<accession>A0ABP9HYN7</accession>
<evidence type="ECO:0000313" key="2">
    <source>
        <dbReference type="EMBL" id="GAA4982590.1"/>
    </source>
</evidence>
<feature type="signal peptide" evidence="1">
    <location>
        <begin position="1"/>
        <end position="30"/>
    </location>
</feature>
<proteinExistence type="predicted"/>
<feature type="chain" id="PRO_5046574709" evidence="1">
    <location>
        <begin position="31"/>
        <end position="142"/>
    </location>
</feature>
<dbReference type="Pfam" id="PF03995">
    <property type="entry name" value="Inhibitor_I36"/>
    <property type="match status" value="1"/>
</dbReference>
<keyword evidence="1" id="KW-0732">Signal</keyword>
<organism evidence="2 3">
    <name type="scientific">Yinghuangia aomiensis</name>
    <dbReference type="NCBI Taxonomy" id="676205"/>
    <lineage>
        <taxon>Bacteria</taxon>
        <taxon>Bacillati</taxon>
        <taxon>Actinomycetota</taxon>
        <taxon>Actinomycetes</taxon>
        <taxon>Kitasatosporales</taxon>
        <taxon>Streptomycetaceae</taxon>
        <taxon>Yinghuangia</taxon>
    </lineage>
</organism>
<protein>
    <submittedName>
        <fullName evidence="2">Peptidase inhibitor family I36 protein</fullName>
    </submittedName>
</protein>
<sequence length="142" mass="15028">MVNRPRTFLAAASAAAILGSVFLTSTPASATAGSCKSGDACLYYNSGYGGSKYGISGPVSDYAPYKFKGGNANGQRLKNNVASVRNMSTSLILTVFYNNTYNCKYACQKFPPGSKANLNSKMKNENASQLMNTGLDLSHKPV</sequence>
<name>A0ABP9HYN7_9ACTN</name>
<dbReference type="EMBL" id="BAABHS010000025">
    <property type="protein sequence ID" value="GAA4982590.1"/>
    <property type="molecule type" value="Genomic_DNA"/>
</dbReference>
<dbReference type="Proteomes" id="UP001500466">
    <property type="component" value="Unassembled WGS sequence"/>
</dbReference>